<dbReference type="PANTHER" id="PTHR12400">
    <property type="entry name" value="INOSITOL POLYPHOSPHATE KINASE"/>
    <property type="match status" value="1"/>
</dbReference>
<keyword evidence="1" id="KW-0808">Transferase</keyword>
<dbReference type="SUPFAM" id="SSF56104">
    <property type="entry name" value="SAICAR synthase-like"/>
    <property type="match status" value="1"/>
</dbReference>
<accession>A0A9Q3JJ86</accession>
<feature type="compositionally biased region" description="Polar residues" evidence="2">
    <location>
        <begin position="179"/>
        <end position="191"/>
    </location>
</feature>
<dbReference type="GO" id="GO:0046854">
    <property type="term" value="P:phosphatidylinositol phosphate biosynthetic process"/>
    <property type="evidence" value="ECO:0007669"/>
    <property type="project" value="TreeGrafter"/>
</dbReference>
<evidence type="ECO:0000256" key="2">
    <source>
        <dbReference type="SAM" id="MobiDB-lite"/>
    </source>
</evidence>
<dbReference type="Proteomes" id="UP000765509">
    <property type="component" value="Unassembled WGS sequence"/>
</dbReference>
<protein>
    <recommendedName>
        <fullName evidence="1">Kinase</fullName>
        <ecNumber evidence="1">2.7.-.-</ecNumber>
    </recommendedName>
</protein>
<feature type="compositionally biased region" description="Polar residues" evidence="2">
    <location>
        <begin position="259"/>
        <end position="271"/>
    </location>
</feature>
<dbReference type="GO" id="GO:0008440">
    <property type="term" value="F:inositol-1,4,5-trisphosphate 3-kinase activity"/>
    <property type="evidence" value="ECO:0007669"/>
    <property type="project" value="TreeGrafter"/>
</dbReference>
<reference evidence="3" key="1">
    <citation type="submission" date="2021-03" db="EMBL/GenBank/DDBJ databases">
        <title>Draft genome sequence of rust myrtle Austropuccinia psidii MF-1, a brazilian biotype.</title>
        <authorList>
            <person name="Quecine M.C."/>
            <person name="Pachon D.M.R."/>
            <person name="Bonatelli M.L."/>
            <person name="Correr F.H."/>
            <person name="Franceschini L.M."/>
            <person name="Leite T.F."/>
            <person name="Margarido G.R.A."/>
            <person name="Almeida C.A."/>
            <person name="Ferrarezi J.A."/>
            <person name="Labate C.A."/>
        </authorList>
    </citation>
    <scope>NUCLEOTIDE SEQUENCE</scope>
    <source>
        <strain evidence="3">MF-1</strain>
    </source>
</reference>
<feature type="region of interest" description="Disordered" evidence="2">
    <location>
        <begin position="179"/>
        <end position="198"/>
    </location>
</feature>
<gene>
    <name evidence="3" type="ORF">O181_102711</name>
</gene>
<feature type="compositionally biased region" description="Low complexity" evidence="2">
    <location>
        <begin position="9"/>
        <end position="20"/>
    </location>
</feature>
<dbReference type="OrthoDB" id="2573163at2759"/>
<evidence type="ECO:0000256" key="1">
    <source>
        <dbReference type="RuleBase" id="RU363090"/>
    </source>
</evidence>
<name>A0A9Q3JJ86_9BASI</name>
<dbReference type="GO" id="GO:0000824">
    <property type="term" value="F:inositol-1,4,5,6-tetrakisphosphate 3-kinase activity"/>
    <property type="evidence" value="ECO:0007669"/>
    <property type="project" value="TreeGrafter"/>
</dbReference>
<organism evidence="3 4">
    <name type="scientific">Austropuccinia psidii MF-1</name>
    <dbReference type="NCBI Taxonomy" id="1389203"/>
    <lineage>
        <taxon>Eukaryota</taxon>
        <taxon>Fungi</taxon>
        <taxon>Dikarya</taxon>
        <taxon>Basidiomycota</taxon>
        <taxon>Pucciniomycotina</taxon>
        <taxon>Pucciniomycetes</taxon>
        <taxon>Pucciniales</taxon>
        <taxon>Sphaerophragmiaceae</taxon>
        <taxon>Austropuccinia</taxon>
    </lineage>
</organism>
<comment type="caution">
    <text evidence="3">The sequence shown here is derived from an EMBL/GenBank/DDBJ whole genome shotgun (WGS) entry which is preliminary data.</text>
</comment>
<dbReference type="AlphaFoldDB" id="A0A9Q3JJ86"/>
<keyword evidence="1" id="KW-0418">Kinase</keyword>
<dbReference type="PANTHER" id="PTHR12400:SF21">
    <property type="entry name" value="KINASE"/>
    <property type="match status" value="1"/>
</dbReference>
<keyword evidence="4" id="KW-1185">Reference proteome</keyword>
<evidence type="ECO:0000313" key="3">
    <source>
        <dbReference type="EMBL" id="MBW0562996.1"/>
    </source>
</evidence>
<dbReference type="EMBL" id="AVOT02073556">
    <property type="protein sequence ID" value="MBW0562996.1"/>
    <property type="molecule type" value="Genomic_DNA"/>
</dbReference>
<dbReference type="GO" id="GO:0005737">
    <property type="term" value="C:cytoplasm"/>
    <property type="evidence" value="ECO:0007669"/>
    <property type="project" value="TreeGrafter"/>
</dbReference>
<dbReference type="GO" id="GO:0032958">
    <property type="term" value="P:inositol phosphate biosynthetic process"/>
    <property type="evidence" value="ECO:0007669"/>
    <property type="project" value="InterPro"/>
</dbReference>
<comment type="similarity">
    <text evidence="1">Belongs to the inositol phosphokinase (IPK) family.</text>
</comment>
<dbReference type="GO" id="GO:0005634">
    <property type="term" value="C:nucleus"/>
    <property type="evidence" value="ECO:0007669"/>
    <property type="project" value="TreeGrafter"/>
</dbReference>
<dbReference type="EC" id="2.7.-.-" evidence="1"/>
<feature type="region of interest" description="Disordered" evidence="2">
    <location>
        <begin position="1"/>
        <end position="57"/>
    </location>
</feature>
<proteinExistence type="inferred from homology"/>
<sequence>MYGKTVIDSSAPSLSSNPPLMHHSHDLEINSSVKSNHPPKPLSNFSSNKPPYHHHLSSSLSQISINHDFLPNLEIFEPSTLPTNKHSSNNNHFKHPNNVCLVDNHISHTVPLEPIDNQVAGHHCIFRFSRRAICKPLVSHENTFYEAVERDHQELLAFVPQYLGVLNVTYQKTNTSKLLENNPHFSQSPGSSKPPRRQILCRNNRRKEHCSVKTMKFPNNHITLDQTTVEAEDKVSPSQHVSLSTQSAFIPRQKEGQASPITPFSTPTGSPKNPSPLVLLPNLTFIWPLNLLFEIAHHLYRLFMVKAQPGSTANFVSRSLEKSLAVPS</sequence>
<feature type="region of interest" description="Disordered" evidence="2">
    <location>
        <begin position="252"/>
        <end position="271"/>
    </location>
</feature>
<dbReference type="InterPro" id="IPR005522">
    <property type="entry name" value="IPK"/>
</dbReference>
<evidence type="ECO:0000313" key="4">
    <source>
        <dbReference type="Proteomes" id="UP000765509"/>
    </source>
</evidence>